<accession>A0A4C1VMI5</accession>
<organism evidence="1 2">
    <name type="scientific">Eumeta variegata</name>
    <name type="common">Bagworm moth</name>
    <name type="synonym">Eumeta japonica</name>
    <dbReference type="NCBI Taxonomy" id="151549"/>
    <lineage>
        <taxon>Eukaryota</taxon>
        <taxon>Metazoa</taxon>
        <taxon>Ecdysozoa</taxon>
        <taxon>Arthropoda</taxon>
        <taxon>Hexapoda</taxon>
        <taxon>Insecta</taxon>
        <taxon>Pterygota</taxon>
        <taxon>Neoptera</taxon>
        <taxon>Endopterygota</taxon>
        <taxon>Lepidoptera</taxon>
        <taxon>Glossata</taxon>
        <taxon>Ditrysia</taxon>
        <taxon>Tineoidea</taxon>
        <taxon>Psychidae</taxon>
        <taxon>Oiketicinae</taxon>
        <taxon>Eumeta</taxon>
    </lineage>
</organism>
<reference evidence="1 2" key="1">
    <citation type="journal article" date="2019" name="Commun. Biol.">
        <title>The bagworm genome reveals a unique fibroin gene that provides high tensile strength.</title>
        <authorList>
            <person name="Kono N."/>
            <person name="Nakamura H."/>
            <person name="Ohtoshi R."/>
            <person name="Tomita M."/>
            <person name="Numata K."/>
            <person name="Arakawa K."/>
        </authorList>
    </citation>
    <scope>NUCLEOTIDE SEQUENCE [LARGE SCALE GENOMIC DNA]</scope>
</reference>
<protein>
    <submittedName>
        <fullName evidence="1">Uncharacterized protein</fullName>
    </submittedName>
</protein>
<sequence length="102" mass="11149">MRVVGHDGELVPIFPIFPRSFLAEHLTTVTPPAADSGGCATAMTNLQCLQIVNVKLTPLELRGGGCGPRERQTGPLRKYIDISWIILKHRNVCNAFLVSLPI</sequence>
<name>A0A4C1VMI5_EUMVA</name>
<dbReference type="EMBL" id="BGZK01000372">
    <property type="protein sequence ID" value="GBP39861.1"/>
    <property type="molecule type" value="Genomic_DNA"/>
</dbReference>
<comment type="caution">
    <text evidence="1">The sequence shown here is derived from an EMBL/GenBank/DDBJ whole genome shotgun (WGS) entry which is preliminary data.</text>
</comment>
<dbReference type="Proteomes" id="UP000299102">
    <property type="component" value="Unassembled WGS sequence"/>
</dbReference>
<evidence type="ECO:0000313" key="1">
    <source>
        <dbReference type="EMBL" id="GBP39861.1"/>
    </source>
</evidence>
<dbReference type="AlphaFoldDB" id="A0A4C1VMI5"/>
<keyword evidence="2" id="KW-1185">Reference proteome</keyword>
<gene>
    <name evidence="1" type="ORF">EVAR_29091_1</name>
</gene>
<evidence type="ECO:0000313" key="2">
    <source>
        <dbReference type="Proteomes" id="UP000299102"/>
    </source>
</evidence>
<proteinExistence type="predicted"/>